<gene>
    <name evidence="1" type="ORF">SDC9_130449</name>
</gene>
<sequence>MLKDFPEGYRREHSIDFVYPNLLEYCNLNKKNDLIITTDGYAINPYVLDELVRKIDMKLPVSKRIVQFSIEGKPIVNTIYFDGRKVVYVSEGTNNSFGGQIVFMSADNILVQNIDRTTKYYLTSNNKKNEIFSFESYR</sequence>
<reference evidence="1" key="1">
    <citation type="submission" date="2019-08" db="EMBL/GenBank/DDBJ databases">
        <authorList>
            <person name="Kucharzyk K."/>
            <person name="Murdoch R.W."/>
            <person name="Higgins S."/>
            <person name="Loffler F."/>
        </authorList>
    </citation>
    <scope>NUCLEOTIDE SEQUENCE</scope>
</reference>
<comment type="caution">
    <text evidence="1">The sequence shown here is derived from an EMBL/GenBank/DDBJ whole genome shotgun (WGS) entry which is preliminary data.</text>
</comment>
<protein>
    <submittedName>
        <fullName evidence="1">Uncharacterized protein</fullName>
    </submittedName>
</protein>
<dbReference type="AlphaFoldDB" id="A0A645D2I3"/>
<organism evidence="1">
    <name type="scientific">bioreactor metagenome</name>
    <dbReference type="NCBI Taxonomy" id="1076179"/>
    <lineage>
        <taxon>unclassified sequences</taxon>
        <taxon>metagenomes</taxon>
        <taxon>ecological metagenomes</taxon>
    </lineage>
</organism>
<accession>A0A645D2I3</accession>
<name>A0A645D2I3_9ZZZZ</name>
<proteinExistence type="predicted"/>
<evidence type="ECO:0000313" key="1">
    <source>
        <dbReference type="EMBL" id="MPM83385.1"/>
    </source>
</evidence>
<dbReference type="EMBL" id="VSSQ01032197">
    <property type="protein sequence ID" value="MPM83385.1"/>
    <property type="molecule type" value="Genomic_DNA"/>
</dbReference>